<dbReference type="Pfam" id="PF13409">
    <property type="entry name" value="GST_N_2"/>
    <property type="match status" value="1"/>
</dbReference>
<dbReference type="SUPFAM" id="SSF52833">
    <property type="entry name" value="Thioredoxin-like"/>
    <property type="match status" value="1"/>
</dbReference>
<dbReference type="PANTHER" id="PTHR44051:SF8">
    <property type="entry name" value="GLUTATHIONE S-TRANSFERASE GSTA"/>
    <property type="match status" value="1"/>
</dbReference>
<dbReference type="InterPro" id="IPR004045">
    <property type="entry name" value="Glutathione_S-Trfase_N"/>
</dbReference>
<comment type="caution">
    <text evidence="3">The sequence shown here is derived from an EMBL/GenBank/DDBJ whole genome shotgun (WGS) entry which is preliminary data.</text>
</comment>
<dbReference type="SUPFAM" id="SSF47616">
    <property type="entry name" value="GST C-terminal domain-like"/>
    <property type="match status" value="1"/>
</dbReference>
<dbReference type="PROSITE" id="PS50404">
    <property type="entry name" value="GST_NTER"/>
    <property type="match status" value="1"/>
</dbReference>
<accession>A0A137S7Q8</accession>
<dbReference type="SFLD" id="SFLDG01150">
    <property type="entry name" value="Main.1:_Beta-like"/>
    <property type="match status" value="1"/>
</dbReference>
<proteinExistence type="predicted"/>
<dbReference type="EC" id="2.5.1.18" evidence="3"/>
<dbReference type="Proteomes" id="UP000070282">
    <property type="component" value="Unassembled WGS sequence"/>
</dbReference>
<dbReference type="InterPro" id="IPR004046">
    <property type="entry name" value="GST_C"/>
</dbReference>
<evidence type="ECO:0000259" key="2">
    <source>
        <dbReference type="PROSITE" id="PS50405"/>
    </source>
</evidence>
<dbReference type="RefSeq" id="WP_061332806.1">
    <property type="nucleotide sequence ID" value="NZ_LOCO01000016.1"/>
</dbReference>
<protein>
    <submittedName>
        <fullName evidence="3">Glutathione S-transferase</fullName>
        <ecNumber evidence="3">2.5.1.18</ecNumber>
    </submittedName>
</protein>
<dbReference type="PROSITE" id="PS50405">
    <property type="entry name" value="GST_CTER"/>
    <property type="match status" value="1"/>
</dbReference>
<keyword evidence="3" id="KW-0808">Transferase</keyword>
<dbReference type="SFLD" id="SFLDS00019">
    <property type="entry name" value="Glutathione_Transferase_(cytos"/>
    <property type="match status" value="1"/>
</dbReference>
<sequence>MKLYYKPGACSMASHIVLNELGIAFSLERTDTAQGVTENGLKYSDINPNGYVPALELEPGVVLTENPAILEYLADLVPAQGLAPQEGSFERTRLRELLAFLSSELHKAFSPFFSGEELTVEERQVAESKIAKRVDRIEARLSHTGANLLGGQLSVADFYAFVILNWSQFISFSLSPWPSTYAFWKRLGSHPSVVKALEAEGLLPEGGAQ</sequence>
<dbReference type="AlphaFoldDB" id="A0A137S7Q8"/>
<dbReference type="CDD" id="cd03188">
    <property type="entry name" value="GST_C_Beta"/>
    <property type="match status" value="1"/>
</dbReference>
<reference evidence="4" key="1">
    <citation type="submission" date="2015-12" db="EMBL/GenBank/DDBJ databases">
        <authorList>
            <person name="Lima A."/>
            <person name="Farahani Zayas N."/>
            <person name="Castro Da Silva M.A."/>
            <person name="Cabral A."/>
            <person name="Pessatti M.L."/>
        </authorList>
    </citation>
    <scope>NUCLEOTIDE SEQUENCE [LARGE SCALE GENOMIC DNA]</scope>
    <source>
        <strain evidence="4">LAMA 842</strain>
    </source>
</reference>
<dbReference type="PANTHER" id="PTHR44051">
    <property type="entry name" value="GLUTATHIONE S-TRANSFERASE-RELATED"/>
    <property type="match status" value="1"/>
</dbReference>
<dbReference type="Gene3D" id="1.20.1050.10">
    <property type="match status" value="1"/>
</dbReference>
<name>A0A137S7Q8_9GAMM</name>
<organism evidence="3 4">
    <name type="scientific">Marinobacter excellens LAMA 842</name>
    <dbReference type="NCBI Taxonomy" id="1306954"/>
    <lineage>
        <taxon>Bacteria</taxon>
        <taxon>Pseudomonadati</taxon>
        <taxon>Pseudomonadota</taxon>
        <taxon>Gammaproteobacteria</taxon>
        <taxon>Pseudomonadales</taxon>
        <taxon>Marinobacteraceae</taxon>
        <taxon>Marinobacter</taxon>
    </lineage>
</organism>
<evidence type="ECO:0000313" key="4">
    <source>
        <dbReference type="Proteomes" id="UP000070282"/>
    </source>
</evidence>
<gene>
    <name evidence="3" type="ORF">J122_2849</name>
</gene>
<evidence type="ECO:0000259" key="1">
    <source>
        <dbReference type="PROSITE" id="PS50404"/>
    </source>
</evidence>
<dbReference type="InterPro" id="IPR036249">
    <property type="entry name" value="Thioredoxin-like_sf"/>
</dbReference>
<dbReference type="InterPro" id="IPR010987">
    <property type="entry name" value="Glutathione-S-Trfase_C-like"/>
</dbReference>
<dbReference type="EMBL" id="LOCO01000016">
    <property type="protein sequence ID" value="KXO08477.1"/>
    <property type="molecule type" value="Genomic_DNA"/>
</dbReference>
<feature type="domain" description="GST N-terminal" evidence="1">
    <location>
        <begin position="1"/>
        <end position="81"/>
    </location>
</feature>
<dbReference type="InterPro" id="IPR036282">
    <property type="entry name" value="Glutathione-S-Trfase_C_sf"/>
</dbReference>
<dbReference type="GO" id="GO:0004364">
    <property type="term" value="F:glutathione transferase activity"/>
    <property type="evidence" value="ECO:0007669"/>
    <property type="project" value="UniProtKB-EC"/>
</dbReference>
<dbReference type="PATRIC" id="fig|1306954.6.peg.1129"/>
<dbReference type="Pfam" id="PF00043">
    <property type="entry name" value="GST_C"/>
    <property type="match status" value="1"/>
</dbReference>
<keyword evidence="4" id="KW-1185">Reference proteome</keyword>
<dbReference type="SFLD" id="SFLDG00358">
    <property type="entry name" value="Main_(cytGST)"/>
    <property type="match status" value="1"/>
</dbReference>
<feature type="domain" description="GST C-terminal" evidence="2">
    <location>
        <begin position="87"/>
        <end position="209"/>
    </location>
</feature>
<evidence type="ECO:0000313" key="3">
    <source>
        <dbReference type="EMBL" id="KXO08477.1"/>
    </source>
</evidence>
<dbReference type="CDD" id="cd03057">
    <property type="entry name" value="GST_N_Beta"/>
    <property type="match status" value="1"/>
</dbReference>
<dbReference type="InterPro" id="IPR040079">
    <property type="entry name" value="Glutathione_S-Trfase"/>
</dbReference>
<dbReference type="Gene3D" id="3.40.30.10">
    <property type="entry name" value="Glutaredoxin"/>
    <property type="match status" value="1"/>
</dbReference>